<dbReference type="InterPro" id="IPR042204">
    <property type="entry name" value="2Fe-2S-bd_N"/>
</dbReference>
<dbReference type="Proteomes" id="UP000051634">
    <property type="component" value="Unassembled WGS sequence"/>
</dbReference>
<dbReference type="InterPro" id="IPR036010">
    <property type="entry name" value="2Fe-2S_ferredoxin-like_sf"/>
</dbReference>
<evidence type="ECO:0000313" key="8">
    <source>
        <dbReference type="EMBL" id="KRT57877.1"/>
    </source>
</evidence>
<dbReference type="Gene3D" id="3.10.20.440">
    <property type="entry name" value="2Fe-2S iron-sulphur cluster binding domain, sarcosine oxidase, alpha subunit, N-terminal domain"/>
    <property type="match status" value="1"/>
</dbReference>
<dbReference type="CDD" id="cd00207">
    <property type="entry name" value="fer2"/>
    <property type="match status" value="1"/>
</dbReference>
<dbReference type="PROSITE" id="PS00198">
    <property type="entry name" value="4FE4S_FER_1"/>
    <property type="match status" value="1"/>
</dbReference>
<dbReference type="InterPro" id="IPR001041">
    <property type="entry name" value="2Fe-2S_ferredoxin-type"/>
</dbReference>
<evidence type="ECO:0000313" key="7">
    <source>
        <dbReference type="EMBL" id="KRT54086.1"/>
    </source>
</evidence>
<dbReference type="RefSeq" id="WP_005958505.1">
    <property type="nucleotide sequence ID" value="NZ_KQ556930.1"/>
</dbReference>
<dbReference type="Pfam" id="PF13510">
    <property type="entry name" value="Fer2_4"/>
    <property type="match status" value="1"/>
</dbReference>
<evidence type="ECO:0000256" key="1">
    <source>
        <dbReference type="ARBA" id="ARBA00022723"/>
    </source>
</evidence>
<evidence type="ECO:0000256" key="3">
    <source>
        <dbReference type="ARBA" id="ARBA00023004"/>
    </source>
</evidence>
<dbReference type="EMBL" id="LDXT01000094">
    <property type="protein sequence ID" value="KRT54086.1"/>
    <property type="molecule type" value="Genomic_DNA"/>
</dbReference>
<dbReference type="Proteomes" id="UP000051276">
    <property type="component" value="Unassembled WGS sequence"/>
</dbReference>
<dbReference type="InterPro" id="IPR017896">
    <property type="entry name" value="4Fe4S_Fe-S-bd"/>
</dbReference>
<feature type="domain" description="4Fe-4S ferredoxin-type" evidence="6">
    <location>
        <begin position="108"/>
        <end position="136"/>
    </location>
</feature>
<evidence type="ECO:0000256" key="2">
    <source>
        <dbReference type="ARBA" id="ARBA00023002"/>
    </source>
</evidence>
<keyword evidence="4" id="KW-0411">Iron-sulfur</keyword>
<dbReference type="PROSITE" id="PS51379">
    <property type="entry name" value="4FE4S_FER_2"/>
    <property type="match status" value="1"/>
</dbReference>
<dbReference type="EMBL" id="LMXI01000445">
    <property type="protein sequence ID" value="KRT57877.1"/>
    <property type="molecule type" value="Genomic_DNA"/>
</dbReference>
<dbReference type="OrthoDB" id="9808559at2"/>
<dbReference type="PROSITE" id="PS51085">
    <property type="entry name" value="2FE2S_FER_2"/>
    <property type="match status" value="1"/>
</dbReference>
<dbReference type="AlphaFoldDB" id="A0A0T5YUR4"/>
<sequence>MNQSSDKLVSLSINGKEISAPEDHSVIQALWYAGYPRVKSVGCLEGVCGSCRVMVRRADSPEVKMELGCQLLVEEGMQVNFLVFPTPTHHAYQLDDIKNSWEVQARFHQIFPEAEACRHCSGCNQSCPKGIEVERGVELASKGRFREAGELFVECVMCNLCLTACPEHISPNHVGLFSRRVTAYFHIRPSNLINRLEKLRKGDLQVTY</sequence>
<dbReference type="SUPFAM" id="SSF54292">
    <property type="entry name" value="2Fe-2S ferredoxin-like"/>
    <property type="match status" value="1"/>
</dbReference>
<proteinExistence type="predicted"/>
<keyword evidence="10" id="KW-1185">Reference proteome</keyword>
<gene>
    <name evidence="7" type="ORF">Ga0074115_102188</name>
    <name evidence="8" type="ORF">Ga0076813_12494</name>
</gene>
<dbReference type="InterPro" id="IPR006058">
    <property type="entry name" value="2Fe2S_fd_BS"/>
</dbReference>
<dbReference type="GO" id="GO:0046872">
    <property type="term" value="F:metal ion binding"/>
    <property type="evidence" value="ECO:0007669"/>
    <property type="project" value="UniProtKB-KW"/>
</dbReference>
<dbReference type="STRING" id="54398.Ga0074115_102188"/>
<dbReference type="SUPFAM" id="SSF46548">
    <property type="entry name" value="alpha-helical ferredoxin"/>
    <property type="match status" value="1"/>
</dbReference>
<evidence type="ECO:0000313" key="10">
    <source>
        <dbReference type="Proteomes" id="UP000051634"/>
    </source>
</evidence>
<evidence type="ECO:0000259" key="5">
    <source>
        <dbReference type="PROSITE" id="PS51085"/>
    </source>
</evidence>
<dbReference type="PATRIC" id="fig|54398.3.peg.430"/>
<name>A0A0T5YUR4_9GAMM</name>
<protein>
    <submittedName>
        <fullName evidence="7 8">2Fe-2S iron-sulfur cluster binding domain</fullName>
    </submittedName>
</protein>
<accession>A0A0T5YUR4</accession>
<evidence type="ECO:0000259" key="6">
    <source>
        <dbReference type="PROSITE" id="PS51379"/>
    </source>
</evidence>
<comment type="caution">
    <text evidence="7">The sequence shown here is derived from an EMBL/GenBank/DDBJ whole genome shotgun (WGS) entry which is preliminary data.</text>
</comment>
<keyword evidence="3" id="KW-0408">Iron</keyword>
<evidence type="ECO:0000256" key="4">
    <source>
        <dbReference type="ARBA" id="ARBA00023014"/>
    </source>
</evidence>
<dbReference type="GO" id="GO:0016491">
    <property type="term" value="F:oxidoreductase activity"/>
    <property type="evidence" value="ECO:0007669"/>
    <property type="project" value="UniProtKB-KW"/>
</dbReference>
<feature type="domain" description="2Fe-2S ferredoxin-type" evidence="5">
    <location>
        <begin position="7"/>
        <end position="85"/>
    </location>
</feature>
<reference evidence="9 10" key="1">
    <citation type="submission" date="2015-11" db="EMBL/GenBank/DDBJ databases">
        <title>The genome of Candidatus Endoriftia persephone in Ridgeia piscesae and population structure of the North Eastern Pacific vestimentiferan symbionts.</title>
        <authorList>
            <person name="Perez M."/>
            <person name="Juniper K.S."/>
        </authorList>
    </citation>
    <scope>NUCLEOTIDE SEQUENCE [LARGE SCALE GENOMIC DNA]</scope>
    <source>
        <strain evidence="8">Ind10</strain>
        <strain evidence="7">Ind11</strain>
    </source>
</reference>
<keyword evidence="1" id="KW-0479">Metal-binding</keyword>
<dbReference type="GO" id="GO:0051537">
    <property type="term" value="F:2 iron, 2 sulfur cluster binding"/>
    <property type="evidence" value="ECO:0007669"/>
    <property type="project" value="InterPro"/>
</dbReference>
<keyword evidence="2" id="KW-0560">Oxidoreductase</keyword>
<dbReference type="PROSITE" id="PS00197">
    <property type="entry name" value="2FE2S_FER_1"/>
    <property type="match status" value="1"/>
</dbReference>
<dbReference type="Gene3D" id="3.30.70.20">
    <property type="match status" value="1"/>
</dbReference>
<evidence type="ECO:0000313" key="9">
    <source>
        <dbReference type="Proteomes" id="UP000051276"/>
    </source>
</evidence>
<organism evidence="7 10">
    <name type="scientific">endosymbiont of Ridgeia piscesae</name>
    <dbReference type="NCBI Taxonomy" id="54398"/>
    <lineage>
        <taxon>Bacteria</taxon>
        <taxon>Pseudomonadati</taxon>
        <taxon>Pseudomonadota</taxon>
        <taxon>Gammaproteobacteria</taxon>
        <taxon>sulfur-oxidizing symbionts</taxon>
    </lineage>
</organism>
<dbReference type="InterPro" id="IPR017900">
    <property type="entry name" value="4Fe4S_Fe_S_CS"/>
</dbReference>